<proteinExistence type="predicted"/>
<accession>A0A0B0MZ11</accession>
<gene>
    <name evidence="1" type="ORF">F383_30215</name>
</gene>
<organism evidence="1 2">
    <name type="scientific">Gossypium arboreum</name>
    <name type="common">Tree cotton</name>
    <name type="synonym">Gossypium nanking</name>
    <dbReference type="NCBI Taxonomy" id="29729"/>
    <lineage>
        <taxon>Eukaryota</taxon>
        <taxon>Viridiplantae</taxon>
        <taxon>Streptophyta</taxon>
        <taxon>Embryophyta</taxon>
        <taxon>Tracheophyta</taxon>
        <taxon>Spermatophyta</taxon>
        <taxon>Magnoliopsida</taxon>
        <taxon>eudicotyledons</taxon>
        <taxon>Gunneridae</taxon>
        <taxon>Pentapetalae</taxon>
        <taxon>rosids</taxon>
        <taxon>malvids</taxon>
        <taxon>Malvales</taxon>
        <taxon>Malvaceae</taxon>
        <taxon>Malvoideae</taxon>
        <taxon>Gossypium</taxon>
    </lineage>
</organism>
<protein>
    <submittedName>
        <fullName evidence="1">Uncharacterized protein</fullName>
    </submittedName>
</protein>
<reference evidence="2" key="1">
    <citation type="submission" date="2014-09" db="EMBL/GenBank/DDBJ databases">
        <authorList>
            <person name="Mudge J."/>
            <person name="Ramaraj T."/>
            <person name="Lindquist I.E."/>
            <person name="Bharti A.K."/>
            <person name="Sundararajan A."/>
            <person name="Cameron C.T."/>
            <person name="Woodward J.E."/>
            <person name="May G.D."/>
            <person name="Brubaker C."/>
            <person name="Broadhvest J."/>
            <person name="Wilkins T.A."/>
        </authorList>
    </citation>
    <scope>NUCLEOTIDE SEQUENCE</scope>
    <source>
        <strain evidence="2">cv. AKA8401</strain>
    </source>
</reference>
<dbReference type="AlphaFoldDB" id="A0A0B0MZ11"/>
<dbReference type="Proteomes" id="UP000032142">
    <property type="component" value="Unassembled WGS sequence"/>
</dbReference>
<keyword evidence="2" id="KW-1185">Reference proteome</keyword>
<name>A0A0B0MZ11_GOSAR</name>
<evidence type="ECO:0000313" key="2">
    <source>
        <dbReference type="Proteomes" id="UP000032142"/>
    </source>
</evidence>
<sequence>MYRARLGCCIKRMIHVF</sequence>
<evidence type="ECO:0000313" key="1">
    <source>
        <dbReference type="EMBL" id="KHG04739.1"/>
    </source>
</evidence>
<dbReference type="EMBL" id="JRRC01417594">
    <property type="protein sequence ID" value="KHG04739.1"/>
    <property type="molecule type" value="Genomic_DNA"/>
</dbReference>
<comment type="caution">
    <text evidence="1">The sequence shown here is derived from an EMBL/GenBank/DDBJ whole genome shotgun (WGS) entry which is preliminary data.</text>
</comment>